<name>A0A1M5A2X4_9BACT</name>
<dbReference type="STRING" id="1302690.BUE76_09560"/>
<gene>
    <name evidence="5" type="ORF">SAMN05444008_10695</name>
</gene>
<keyword evidence="2" id="KW-0378">Hydrolase</keyword>
<feature type="domain" description="SGNH hydrolase-type esterase" evidence="4">
    <location>
        <begin position="77"/>
        <end position="240"/>
    </location>
</feature>
<accession>A0A1M5A2X4</accession>
<sequence>MLLHGNTPYSQWLKFIQMKKYVLGVAVVLLASAFMLPPKKKIKIFLAGDSTISIKETKAHPETGWGMPFVYFWDSTVTVVNKARNGRSTKTFVTEGIWQSILSEMQEGDYVFIQFGHNDEVKEKVNSYTTPEQYSANLTRFIQEVRDRKGKPVLLTAVSRRKFEGGKQVETHHDYSILVRNVAKATAVSFIDLDVASQQLYQQVGEEPSRMLFLQLQPGEHPNYPDGKVDNTHFSELGARLVAQIVLKEIRTTLPELQERIVVPVKK</sequence>
<keyword evidence="3" id="KW-0812">Transmembrane</keyword>
<dbReference type="AlphaFoldDB" id="A0A1M5A2X4"/>
<comment type="similarity">
    <text evidence="1">Belongs to the 'GDSL' lipolytic enzyme family.</text>
</comment>
<evidence type="ECO:0000256" key="3">
    <source>
        <dbReference type="SAM" id="Phobius"/>
    </source>
</evidence>
<keyword evidence="3" id="KW-1133">Transmembrane helix</keyword>
<evidence type="ECO:0000313" key="5">
    <source>
        <dbReference type="EMBL" id="SHF24669.1"/>
    </source>
</evidence>
<dbReference type="GO" id="GO:0016788">
    <property type="term" value="F:hydrolase activity, acting on ester bonds"/>
    <property type="evidence" value="ECO:0007669"/>
    <property type="project" value="UniProtKB-ARBA"/>
</dbReference>
<evidence type="ECO:0000259" key="4">
    <source>
        <dbReference type="Pfam" id="PF13472"/>
    </source>
</evidence>
<dbReference type="Gene3D" id="3.40.50.1110">
    <property type="entry name" value="SGNH hydrolase"/>
    <property type="match status" value="1"/>
</dbReference>
<dbReference type="InterPro" id="IPR037459">
    <property type="entry name" value="RhgT-like"/>
</dbReference>
<dbReference type="PANTHER" id="PTHR43695:SF1">
    <property type="entry name" value="RHAMNOGALACTURONAN ACETYLESTERASE"/>
    <property type="match status" value="1"/>
</dbReference>
<dbReference type="Pfam" id="PF13472">
    <property type="entry name" value="Lipase_GDSL_2"/>
    <property type="match status" value="1"/>
</dbReference>
<dbReference type="EMBL" id="FQUO01000006">
    <property type="protein sequence ID" value="SHF24669.1"/>
    <property type="molecule type" value="Genomic_DNA"/>
</dbReference>
<keyword evidence="6" id="KW-1185">Reference proteome</keyword>
<evidence type="ECO:0000256" key="1">
    <source>
        <dbReference type="ARBA" id="ARBA00008668"/>
    </source>
</evidence>
<dbReference type="CDD" id="cd01821">
    <property type="entry name" value="Rhamnogalacturan_acetylesterase_like"/>
    <property type="match status" value="1"/>
</dbReference>
<dbReference type="PANTHER" id="PTHR43695">
    <property type="entry name" value="PUTATIVE (AFU_ORTHOLOGUE AFUA_2G17250)-RELATED"/>
    <property type="match status" value="1"/>
</dbReference>
<organism evidence="5 6">
    <name type="scientific">Cnuella takakiae</name>
    <dbReference type="NCBI Taxonomy" id="1302690"/>
    <lineage>
        <taxon>Bacteria</taxon>
        <taxon>Pseudomonadati</taxon>
        <taxon>Bacteroidota</taxon>
        <taxon>Chitinophagia</taxon>
        <taxon>Chitinophagales</taxon>
        <taxon>Chitinophagaceae</taxon>
        <taxon>Cnuella</taxon>
    </lineage>
</organism>
<reference evidence="5 6" key="1">
    <citation type="submission" date="2016-11" db="EMBL/GenBank/DDBJ databases">
        <authorList>
            <person name="Jaros S."/>
            <person name="Januszkiewicz K."/>
            <person name="Wedrychowicz H."/>
        </authorList>
    </citation>
    <scope>NUCLEOTIDE SEQUENCE [LARGE SCALE GENOMIC DNA]</scope>
    <source>
        <strain evidence="5 6">DSM 26897</strain>
    </source>
</reference>
<dbReference type="GO" id="GO:0003855">
    <property type="term" value="F:3-dehydroquinate dehydratase activity"/>
    <property type="evidence" value="ECO:0007669"/>
    <property type="project" value="InterPro"/>
</dbReference>
<protein>
    <submittedName>
        <fullName evidence="5">Lysophospholipase L1</fullName>
    </submittedName>
</protein>
<dbReference type="InterPro" id="IPR036514">
    <property type="entry name" value="SGNH_hydro_sf"/>
</dbReference>
<dbReference type="InterPro" id="IPR013830">
    <property type="entry name" value="SGNH_hydro"/>
</dbReference>
<evidence type="ECO:0000256" key="2">
    <source>
        <dbReference type="ARBA" id="ARBA00022801"/>
    </source>
</evidence>
<proteinExistence type="inferred from homology"/>
<feature type="transmembrane region" description="Helical" evidence="3">
    <location>
        <begin position="20"/>
        <end position="36"/>
    </location>
</feature>
<evidence type="ECO:0000313" key="6">
    <source>
        <dbReference type="Proteomes" id="UP000184368"/>
    </source>
</evidence>
<keyword evidence="3" id="KW-0472">Membrane</keyword>
<dbReference type="SUPFAM" id="SSF52266">
    <property type="entry name" value="SGNH hydrolase"/>
    <property type="match status" value="1"/>
</dbReference>
<dbReference type="Proteomes" id="UP000184368">
    <property type="component" value="Unassembled WGS sequence"/>
</dbReference>